<name>Q313F0_OLEA2</name>
<accession>Q313F0</accession>
<evidence type="ECO:0000313" key="1">
    <source>
        <dbReference type="EMBL" id="ABB37946.1"/>
    </source>
</evidence>
<gene>
    <name evidence="1" type="ordered locus">Dde_1145</name>
</gene>
<reference evidence="1 2" key="1">
    <citation type="journal article" date="2011" name="J. Bacteriol.">
        <title>Complete genome sequence and updated annotation of Desulfovibrio alaskensis G20.</title>
        <authorList>
            <person name="Hauser L.J."/>
            <person name="Land M.L."/>
            <person name="Brown S.D."/>
            <person name="Larimer F."/>
            <person name="Keller K.L."/>
            <person name="Rapp-Giles B.J."/>
            <person name="Price M.N."/>
            <person name="Lin M."/>
            <person name="Bruce D.C."/>
            <person name="Detter J.C."/>
            <person name="Tapia R."/>
            <person name="Han C.S."/>
            <person name="Goodwin L.A."/>
            <person name="Cheng J.F."/>
            <person name="Pitluck S."/>
            <person name="Copeland A."/>
            <person name="Lucas S."/>
            <person name="Nolan M."/>
            <person name="Lapidus A.L."/>
            <person name="Palumbo A.V."/>
            <person name="Wall J.D."/>
        </authorList>
    </citation>
    <scope>NUCLEOTIDE SEQUENCE [LARGE SCALE GENOMIC DNA]</scope>
    <source>
        <strain evidence="2">ATCC BAA 1058 / DSM 17464 / G20</strain>
    </source>
</reference>
<keyword evidence="2" id="KW-1185">Reference proteome</keyword>
<dbReference type="Proteomes" id="UP000002710">
    <property type="component" value="Chromosome"/>
</dbReference>
<dbReference type="RefSeq" id="WP_011367167.1">
    <property type="nucleotide sequence ID" value="NC_007519.1"/>
</dbReference>
<dbReference type="eggNOG" id="ENOG5030TGN">
    <property type="taxonomic scope" value="Bacteria"/>
</dbReference>
<dbReference type="KEGG" id="dde:Dde_1145"/>
<protein>
    <submittedName>
        <fullName evidence="1">Uncharacterized protein</fullName>
    </submittedName>
</protein>
<sequence length="79" mass="8980">MKPEEFAKRFFDTAAEMGCNLTDRGNIQCKGGKNLSQGKVARLWQRYGEECVRCAKADFPHDANGLKQFRQIAERTLQA</sequence>
<evidence type="ECO:0000313" key="2">
    <source>
        <dbReference type="Proteomes" id="UP000002710"/>
    </source>
</evidence>
<organism evidence="1 2">
    <name type="scientific">Oleidesulfovibrio alaskensis (strain ATCC BAA-1058 / DSM 17464 / G20)</name>
    <name type="common">Desulfovibrio alaskensis</name>
    <dbReference type="NCBI Taxonomy" id="207559"/>
    <lineage>
        <taxon>Bacteria</taxon>
        <taxon>Pseudomonadati</taxon>
        <taxon>Thermodesulfobacteriota</taxon>
        <taxon>Desulfovibrionia</taxon>
        <taxon>Desulfovibrionales</taxon>
        <taxon>Desulfovibrionaceae</taxon>
        <taxon>Oleidesulfovibrio</taxon>
    </lineage>
</organism>
<dbReference type="EMBL" id="CP000112">
    <property type="protein sequence ID" value="ABB37946.1"/>
    <property type="molecule type" value="Genomic_DNA"/>
</dbReference>
<dbReference type="AlphaFoldDB" id="Q313F0"/>
<dbReference type="HOGENOM" id="CLU_2616295_0_0_7"/>
<proteinExistence type="predicted"/>